<evidence type="ECO:0000313" key="8">
    <source>
        <dbReference type="Proteomes" id="UP000323011"/>
    </source>
</evidence>
<accession>A0A5A8DJX1</accession>
<dbReference type="AlphaFoldDB" id="A0A5A8DJX1"/>
<protein>
    <recommendedName>
        <fullName evidence="2">Transglycosylase SLT domain-containing protein</fullName>
    </recommendedName>
</protein>
<evidence type="ECO:0000313" key="4">
    <source>
        <dbReference type="EMBL" id="KAA0159007.1"/>
    </source>
</evidence>
<gene>
    <name evidence="6" type="ORF">FNF27_07739</name>
    <name evidence="5" type="ORF">FNF28_05292</name>
    <name evidence="3" type="ORF">FNF29_08140</name>
    <name evidence="4" type="ORF">FNF31_05070</name>
</gene>
<dbReference type="Gene3D" id="1.10.530.10">
    <property type="match status" value="1"/>
</dbReference>
<dbReference type="EMBL" id="VLTN01000093">
    <property type="protein sequence ID" value="KAA0146269.1"/>
    <property type="molecule type" value="Genomic_DNA"/>
</dbReference>
<feature type="chain" id="PRO_5033472942" description="Transglycosylase SLT domain-containing protein" evidence="1">
    <location>
        <begin position="20"/>
        <end position="146"/>
    </location>
</feature>
<evidence type="ECO:0000313" key="3">
    <source>
        <dbReference type="EMBL" id="KAA0146269.1"/>
    </source>
</evidence>
<dbReference type="OrthoDB" id="17373at2759"/>
<sequence length="146" mass="15162">MRVASLLLALAALVVAVSAGTRPANATDLGTGCGGNCPGGCSKCPCGESSHYVSIADWCAKYSWDQKACQCIVSHESGGNANAVNENSNGSFDVGLWQVNSMNWNSCSGGAAPCDVETNLKCAIDVYRWGGNTFKLWSTCHVCGVC</sequence>
<evidence type="ECO:0000313" key="9">
    <source>
        <dbReference type="Proteomes" id="UP000324907"/>
    </source>
</evidence>
<name>A0A5A8DJX1_CAFRO</name>
<dbReference type="Proteomes" id="UP000323011">
    <property type="component" value="Unassembled WGS sequence"/>
</dbReference>
<evidence type="ECO:0000313" key="10">
    <source>
        <dbReference type="Proteomes" id="UP000325113"/>
    </source>
</evidence>
<dbReference type="OMA" id="WQINSVN"/>
<dbReference type="EMBL" id="VLTM01000059">
    <property type="protein sequence ID" value="KAA0159007.1"/>
    <property type="molecule type" value="Genomic_DNA"/>
</dbReference>
<dbReference type="Proteomes" id="UP000324907">
    <property type="component" value="Unassembled WGS sequence"/>
</dbReference>
<evidence type="ECO:0000259" key="2">
    <source>
        <dbReference type="Pfam" id="PF18896"/>
    </source>
</evidence>
<dbReference type="EMBL" id="VLTL01000104">
    <property type="protein sequence ID" value="KAA0160870.1"/>
    <property type="molecule type" value="Genomic_DNA"/>
</dbReference>
<dbReference type="InterPro" id="IPR023346">
    <property type="entry name" value="Lysozyme-like_dom_sf"/>
</dbReference>
<proteinExistence type="predicted"/>
<dbReference type="SUPFAM" id="SSF53955">
    <property type="entry name" value="Lysozyme-like"/>
    <property type="match status" value="1"/>
</dbReference>
<feature type="signal peptide" evidence="1">
    <location>
        <begin position="1"/>
        <end position="19"/>
    </location>
</feature>
<organism evidence="6 7">
    <name type="scientific">Cafeteria roenbergensis</name>
    <name type="common">Marine flagellate</name>
    <dbReference type="NCBI Taxonomy" id="33653"/>
    <lineage>
        <taxon>Eukaryota</taxon>
        <taxon>Sar</taxon>
        <taxon>Stramenopiles</taxon>
        <taxon>Bigyra</taxon>
        <taxon>Opalozoa</taxon>
        <taxon>Bicosoecida</taxon>
        <taxon>Cafeteriaceae</taxon>
        <taxon>Cafeteria</taxon>
    </lineage>
</organism>
<reference evidence="7 8" key="1">
    <citation type="submission" date="2019-07" db="EMBL/GenBank/DDBJ databases">
        <title>Genomes of Cafeteria roenbergensis.</title>
        <authorList>
            <person name="Fischer M.G."/>
            <person name="Hackl T."/>
            <person name="Roman M."/>
        </authorList>
    </citation>
    <scope>NUCLEOTIDE SEQUENCE [LARGE SCALE GENOMIC DNA]</scope>
    <source>
        <strain evidence="3 8">BVI</strain>
        <strain evidence="4 10">Cflag</strain>
        <strain evidence="6 7">E4-10P</strain>
        <strain evidence="5 9">RCC970-E3</strain>
    </source>
</reference>
<dbReference type="InterPro" id="IPR043992">
    <property type="entry name" value="SLT_3"/>
</dbReference>
<keyword evidence="8" id="KW-1185">Reference proteome</keyword>
<feature type="domain" description="Transglycosylase SLT" evidence="2">
    <location>
        <begin position="76"/>
        <end position="139"/>
    </location>
</feature>
<evidence type="ECO:0000256" key="1">
    <source>
        <dbReference type="SAM" id="SignalP"/>
    </source>
</evidence>
<evidence type="ECO:0000313" key="7">
    <source>
        <dbReference type="Proteomes" id="UP000322899"/>
    </source>
</evidence>
<dbReference type="Proteomes" id="UP000322899">
    <property type="component" value="Unassembled WGS sequence"/>
</dbReference>
<evidence type="ECO:0000313" key="6">
    <source>
        <dbReference type="EMBL" id="KAA0164957.1"/>
    </source>
</evidence>
<dbReference type="EMBL" id="VLTO01000098">
    <property type="protein sequence ID" value="KAA0164957.1"/>
    <property type="molecule type" value="Genomic_DNA"/>
</dbReference>
<dbReference type="Proteomes" id="UP000325113">
    <property type="component" value="Unassembled WGS sequence"/>
</dbReference>
<dbReference type="Pfam" id="PF18896">
    <property type="entry name" value="SLT_3"/>
    <property type="match status" value="1"/>
</dbReference>
<comment type="caution">
    <text evidence="6">The sequence shown here is derived from an EMBL/GenBank/DDBJ whole genome shotgun (WGS) entry which is preliminary data.</text>
</comment>
<evidence type="ECO:0000313" key="5">
    <source>
        <dbReference type="EMBL" id="KAA0160870.1"/>
    </source>
</evidence>
<keyword evidence="1" id="KW-0732">Signal</keyword>